<comment type="caution">
    <text evidence="1">The sequence shown here is derived from an EMBL/GenBank/DDBJ whole genome shotgun (WGS) entry which is preliminary data.</text>
</comment>
<accession>A0AA40DQN4</accession>
<protein>
    <submittedName>
        <fullName evidence="1">Uncharacterized protein</fullName>
    </submittedName>
</protein>
<sequence>MPKVYCCTSPTAVLAALNTKPVFSKMMAGTVMYGTAALVPEAMAASRSPMATTKSSTMVATLAAVAGSPLLPNCWNGALVSHGGSSTKVAVVVQGHRFYISGRRPFPPSVF</sequence>
<proteinExistence type="predicted"/>
<evidence type="ECO:0000313" key="1">
    <source>
        <dbReference type="EMBL" id="KAK0709911.1"/>
    </source>
</evidence>
<keyword evidence="2" id="KW-1185">Reference proteome</keyword>
<dbReference type="Proteomes" id="UP001172101">
    <property type="component" value="Unassembled WGS sequence"/>
</dbReference>
<dbReference type="EMBL" id="JAUIRO010000006">
    <property type="protein sequence ID" value="KAK0709911.1"/>
    <property type="molecule type" value="Genomic_DNA"/>
</dbReference>
<dbReference type="AlphaFoldDB" id="A0AA40DQN4"/>
<gene>
    <name evidence="1" type="ORF">B0T26DRAFT_428508</name>
</gene>
<name>A0AA40DQN4_9PEZI</name>
<dbReference type="RefSeq" id="XP_060293215.1">
    <property type="nucleotide sequence ID" value="XM_060434943.1"/>
</dbReference>
<organism evidence="1 2">
    <name type="scientific">Lasiosphaeria miniovina</name>
    <dbReference type="NCBI Taxonomy" id="1954250"/>
    <lineage>
        <taxon>Eukaryota</taxon>
        <taxon>Fungi</taxon>
        <taxon>Dikarya</taxon>
        <taxon>Ascomycota</taxon>
        <taxon>Pezizomycotina</taxon>
        <taxon>Sordariomycetes</taxon>
        <taxon>Sordariomycetidae</taxon>
        <taxon>Sordariales</taxon>
        <taxon>Lasiosphaeriaceae</taxon>
        <taxon>Lasiosphaeria</taxon>
    </lineage>
</organism>
<evidence type="ECO:0000313" key="2">
    <source>
        <dbReference type="Proteomes" id="UP001172101"/>
    </source>
</evidence>
<reference evidence="1" key="1">
    <citation type="submission" date="2023-06" db="EMBL/GenBank/DDBJ databases">
        <title>Genome-scale phylogeny and comparative genomics of the fungal order Sordariales.</title>
        <authorList>
            <consortium name="Lawrence Berkeley National Laboratory"/>
            <person name="Hensen N."/>
            <person name="Bonometti L."/>
            <person name="Westerberg I."/>
            <person name="Brannstrom I.O."/>
            <person name="Guillou S."/>
            <person name="Cros-Aarteil S."/>
            <person name="Calhoun S."/>
            <person name="Haridas S."/>
            <person name="Kuo A."/>
            <person name="Mondo S."/>
            <person name="Pangilinan J."/>
            <person name="Riley R."/>
            <person name="LaButti K."/>
            <person name="Andreopoulos B."/>
            <person name="Lipzen A."/>
            <person name="Chen C."/>
            <person name="Yanf M."/>
            <person name="Daum C."/>
            <person name="Ng V."/>
            <person name="Clum A."/>
            <person name="Steindorff A."/>
            <person name="Ohm R."/>
            <person name="Martin F."/>
            <person name="Silar P."/>
            <person name="Natvig D."/>
            <person name="Lalanne C."/>
            <person name="Gautier V."/>
            <person name="Ament-velasquez S.L."/>
            <person name="Kruys A."/>
            <person name="Hutchinson M.I."/>
            <person name="Powell A.J."/>
            <person name="Barry K."/>
            <person name="Miller A.N."/>
            <person name="Grigoriev I.V."/>
            <person name="Debuchy R."/>
            <person name="Gladieux P."/>
            <person name="Thoren M.H."/>
            <person name="Johannesson H."/>
        </authorList>
    </citation>
    <scope>NUCLEOTIDE SEQUENCE</scope>
    <source>
        <strain evidence="1">SMH2392-1A</strain>
    </source>
</reference>
<dbReference type="GeneID" id="85318213"/>